<keyword evidence="2" id="KW-1185">Reference proteome</keyword>
<accession>A0A649VQU6</accession>
<gene>
    <name evidence="1" type="primary">4</name>
    <name evidence="1" type="ORF">SEA_STORMAGEDDON_4</name>
</gene>
<evidence type="ECO:0000313" key="2">
    <source>
        <dbReference type="Proteomes" id="UP000423065"/>
    </source>
</evidence>
<name>A0A649VQU6_9CAUD</name>
<dbReference type="RefSeq" id="YP_010059480.1">
    <property type="nucleotide sequence ID" value="NC_054726.1"/>
</dbReference>
<dbReference type="GeneID" id="64766713"/>
<protein>
    <submittedName>
        <fullName evidence="1">Uncharacterized protein</fullName>
    </submittedName>
</protein>
<proteinExistence type="predicted"/>
<dbReference type="Proteomes" id="UP000423065">
    <property type="component" value="Segment"/>
</dbReference>
<dbReference type="EMBL" id="MN586040">
    <property type="protein sequence ID" value="QGJ94867.1"/>
    <property type="molecule type" value="Genomic_DNA"/>
</dbReference>
<sequence length="53" mass="6262">MTVGELEDELDRLEDEKKNLERYSMVDDPDDEWGQVNRDIGIVRKLLGQRRSV</sequence>
<organism evidence="1 2">
    <name type="scientific">Gordonia phage Stormageddon</name>
    <dbReference type="NCBI Taxonomy" id="2656541"/>
    <lineage>
        <taxon>Viruses</taxon>
        <taxon>Duplodnaviria</taxon>
        <taxon>Heunggongvirae</taxon>
        <taxon>Uroviricota</taxon>
        <taxon>Caudoviricetes</taxon>
        <taxon>Stormageddonvirus</taxon>
        <taxon>Stormageddonvirus Stormageddon</taxon>
    </lineage>
</organism>
<reference evidence="1 2" key="1">
    <citation type="submission" date="2019-10" db="EMBL/GenBank/DDBJ databases">
        <authorList>
            <person name="Garlena R.A."/>
            <person name="Russell D.A."/>
            <person name="Pope W.H."/>
            <person name="Jacobs-Sera D."/>
            <person name="Hatfull G.F."/>
        </authorList>
    </citation>
    <scope>NUCLEOTIDE SEQUENCE [LARGE SCALE GENOMIC DNA]</scope>
</reference>
<evidence type="ECO:0000313" key="1">
    <source>
        <dbReference type="EMBL" id="QGJ94867.1"/>
    </source>
</evidence>
<dbReference type="KEGG" id="vg:64766713"/>